<dbReference type="InterPro" id="IPR035644">
    <property type="entry name" value="MraZ_C"/>
</dbReference>
<dbReference type="PANTHER" id="PTHR34701">
    <property type="entry name" value="TRANSCRIPTIONAL REGULATOR MRAZ"/>
    <property type="match status" value="1"/>
</dbReference>
<sequence length="154" mass="17387">MSQLIGEYVCKLDTKGRLLVPSDLVQQLPGVKDDGLIALCGFEKQLNIYPKAEWDKKVKKLSKLSEYDEKSRTFLRLLTRGATPLKLDGAGRVLFPKQLLEYAGITNEMTLTCLFTRIEAWNTTTYNKMMNETPTNMADLAQQLSHIIEGGDDE</sequence>
<comment type="subunit">
    <text evidence="7">Forms oligomers.</text>
</comment>
<dbReference type="AlphaFoldDB" id="A0A367GLG0"/>
<comment type="subcellular location">
    <subcellularLocation>
        <location evidence="7">Cytoplasm</location>
        <location evidence="7">Nucleoid</location>
    </subcellularLocation>
</comment>
<name>A0A367GLG0_9SPHI</name>
<comment type="caution">
    <text evidence="9">The sequence shown here is derived from an EMBL/GenBank/DDBJ whole genome shotgun (WGS) entry which is preliminary data.</text>
</comment>
<evidence type="ECO:0000256" key="7">
    <source>
        <dbReference type="HAMAP-Rule" id="MF_01008"/>
    </source>
</evidence>
<gene>
    <name evidence="7" type="primary">mraZ</name>
    <name evidence="9" type="ORF">DJ568_13605</name>
</gene>
<proteinExistence type="inferred from homology"/>
<feature type="domain" description="SpoVT-AbrB" evidence="8">
    <location>
        <begin position="82"/>
        <end position="125"/>
    </location>
</feature>
<dbReference type="InterPro" id="IPR003444">
    <property type="entry name" value="MraZ"/>
</dbReference>
<dbReference type="CDD" id="cd16320">
    <property type="entry name" value="MraZ_N"/>
    <property type="match status" value="1"/>
</dbReference>
<dbReference type="InterPro" id="IPR038619">
    <property type="entry name" value="MraZ_sf"/>
</dbReference>
<keyword evidence="10" id="KW-1185">Reference proteome</keyword>
<feature type="domain" description="SpoVT-AbrB" evidence="8">
    <location>
        <begin position="7"/>
        <end position="53"/>
    </location>
</feature>
<evidence type="ECO:0000256" key="3">
    <source>
        <dbReference type="ARBA" id="ARBA00022737"/>
    </source>
</evidence>
<keyword evidence="4 7" id="KW-0805">Transcription regulation</keyword>
<organism evidence="9 10">
    <name type="scientific">Mucilaginibacter hurinus</name>
    <dbReference type="NCBI Taxonomy" id="2201324"/>
    <lineage>
        <taxon>Bacteria</taxon>
        <taxon>Pseudomonadati</taxon>
        <taxon>Bacteroidota</taxon>
        <taxon>Sphingobacteriia</taxon>
        <taxon>Sphingobacteriales</taxon>
        <taxon>Sphingobacteriaceae</taxon>
        <taxon>Mucilaginibacter</taxon>
    </lineage>
</organism>
<dbReference type="Proteomes" id="UP000253209">
    <property type="component" value="Unassembled WGS sequence"/>
</dbReference>
<dbReference type="InterPro" id="IPR035642">
    <property type="entry name" value="MraZ_N"/>
</dbReference>
<dbReference type="GO" id="GO:0005737">
    <property type="term" value="C:cytoplasm"/>
    <property type="evidence" value="ECO:0007669"/>
    <property type="project" value="UniProtKB-UniRule"/>
</dbReference>
<dbReference type="EMBL" id="QGDC01000007">
    <property type="protein sequence ID" value="RCH54322.1"/>
    <property type="molecule type" value="Genomic_DNA"/>
</dbReference>
<dbReference type="CDD" id="cd16321">
    <property type="entry name" value="MraZ_C"/>
    <property type="match status" value="1"/>
</dbReference>
<dbReference type="GO" id="GO:0003700">
    <property type="term" value="F:DNA-binding transcription factor activity"/>
    <property type="evidence" value="ECO:0007669"/>
    <property type="project" value="UniProtKB-UniRule"/>
</dbReference>
<dbReference type="RefSeq" id="WP_114005833.1">
    <property type="nucleotide sequence ID" value="NZ_QGDC01000007.1"/>
</dbReference>
<dbReference type="GO" id="GO:0000976">
    <property type="term" value="F:transcription cis-regulatory region binding"/>
    <property type="evidence" value="ECO:0007669"/>
    <property type="project" value="TreeGrafter"/>
</dbReference>
<dbReference type="GO" id="GO:2000143">
    <property type="term" value="P:negative regulation of DNA-templated transcription initiation"/>
    <property type="evidence" value="ECO:0007669"/>
    <property type="project" value="TreeGrafter"/>
</dbReference>
<dbReference type="InterPro" id="IPR007159">
    <property type="entry name" value="SpoVT-AbrB_dom"/>
</dbReference>
<evidence type="ECO:0000259" key="8">
    <source>
        <dbReference type="PROSITE" id="PS51740"/>
    </source>
</evidence>
<keyword evidence="3" id="KW-0677">Repeat</keyword>
<reference evidence="9 10" key="1">
    <citation type="submission" date="2018-05" db="EMBL/GenBank/DDBJ databases">
        <title>Mucilaginibacter hurinus sp. nov., isolated from briquette warehouse soil.</title>
        <authorList>
            <person name="Choi L."/>
        </authorList>
    </citation>
    <scope>NUCLEOTIDE SEQUENCE [LARGE SCALE GENOMIC DNA]</scope>
    <source>
        <strain evidence="9 10">ZR32</strain>
    </source>
</reference>
<dbReference type="Gene3D" id="3.40.1550.20">
    <property type="entry name" value="Transcriptional regulator MraZ domain"/>
    <property type="match status" value="1"/>
</dbReference>
<evidence type="ECO:0000313" key="9">
    <source>
        <dbReference type="EMBL" id="RCH54322.1"/>
    </source>
</evidence>
<dbReference type="InterPro" id="IPR020603">
    <property type="entry name" value="MraZ_dom"/>
</dbReference>
<evidence type="ECO:0000256" key="1">
    <source>
        <dbReference type="ARBA" id="ARBA00013860"/>
    </source>
</evidence>
<evidence type="ECO:0000256" key="4">
    <source>
        <dbReference type="ARBA" id="ARBA00023015"/>
    </source>
</evidence>
<accession>A0A367GLG0</accession>
<evidence type="ECO:0000256" key="2">
    <source>
        <dbReference type="ARBA" id="ARBA00022490"/>
    </source>
</evidence>
<dbReference type="InterPro" id="IPR037914">
    <property type="entry name" value="SpoVT-AbrB_sf"/>
</dbReference>
<evidence type="ECO:0000256" key="6">
    <source>
        <dbReference type="ARBA" id="ARBA00023163"/>
    </source>
</evidence>
<comment type="similarity">
    <text evidence="7">Belongs to the MraZ family.</text>
</comment>
<protein>
    <recommendedName>
        <fullName evidence="1 7">Transcriptional regulator MraZ</fullName>
    </recommendedName>
</protein>
<dbReference type="PROSITE" id="PS51740">
    <property type="entry name" value="SPOVT_ABRB"/>
    <property type="match status" value="2"/>
</dbReference>
<dbReference type="HAMAP" id="MF_01008">
    <property type="entry name" value="MraZ"/>
    <property type="match status" value="1"/>
</dbReference>
<keyword evidence="6 7" id="KW-0804">Transcription</keyword>
<dbReference type="SUPFAM" id="SSF89447">
    <property type="entry name" value="AbrB/MazE/MraZ-like"/>
    <property type="match status" value="1"/>
</dbReference>
<keyword evidence="5 7" id="KW-0238">DNA-binding</keyword>
<dbReference type="PANTHER" id="PTHR34701:SF1">
    <property type="entry name" value="TRANSCRIPTIONAL REGULATOR MRAZ"/>
    <property type="match status" value="1"/>
</dbReference>
<dbReference type="OrthoDB" id="9807753at2"/>
<keyword evidence="2 7" id="KW-0963">Cytoplasm</keyword>
<evidence type="ECO:0000313" key="10">
    <source>
        <dbReference type="Proteomes" id="UP000253209"/>
    </source>
</evidence>
<dbReference type="Pfam" id="PF02381">
    <property type="entry name" value="MraZ"/>
    <property type="match status" value="2"/>
</dbReference>
<evidence type="ECO:0000256" key="5">
    <source>
        <dbReference type="ARBA" id="ARBA00023125"/>
    </source>
</evidence>
<dbReference type="GO" id="GO:0009295">
    <property type="term" value="C:nucleoid"/>
    <property type="evidence" value="ECO:0007669"/>
    <property type="project" value="UniProtKB-SubCell"/>
</dbReference>